<protein>
    <submittedName>
        <fullName evidence="1">Uncharacterized protein</fullName>
    </submittedName>
</protein>
<dbReference type="Proteomes" id="UP000182101">
    <property type="component" value="Plasmid pAMCP48-600"/>
</dbReference>
<gene>
    <name evidence="1" type="ORF">BM524_19140</name>
</gene>
<name>A0AAC9JFI9_9ALTE</name>
<geneLocation type="plasmid" evidence="2">
    <name>pamcp48-600</name>
</geneLocation>
<organism evidence="1 2">
    <name type="scientific">Alteromonas mediterranea</name>
    <dbReference type="NCBI Taxonomy" id="314275"/>
    <lineage>
        <taxon>Bacteria</taxon>
        <taxon>Pseudomonadati</taxon>
        <taxon>Pseudomonadota</taxon>
        <taxon>Gammaproteobacteria</taxon>
        <taxon>Alteromonadales</taxon>
        <taxon>Alteromonadaceae</taxon>
        <taxon>Alteromonas/Salinimonas group</taxon>
        <taxon>Alteromonas</taxon>
    </lineage>
</organism>
<dbReference type="AlphaFoldDB" id="A0AAC9JFI9"/>
<evidence type="ECO:0000313" key="2">
    <source>
        <dbReference type="Proteomes" id="UP000182101"/>
    </source>
</evidence>
<evidence type="ECO:0000313" key="1">
    <source>
        <dbReference type="EMBL" id="APD92037.1"/>
    </source>
</evidence>
<accession>A0AAC9JFI9</accession>
<proteinExistence type="predicted"/>
<reference evidence="1 2" key="1">
    <citation type="submission" date="2016-11" db="EMBL/GenBank/DDBJ databases">
        <title>Networking in microbes: conjugative elements and plasmids in the genus Alteromonas.</title>
        <authorList>
            <person name="Lopez-Perez M."/>
            <person name="Ramon-Marco N."/>
            <person name="Rodriguez-Valera F."/>
        </authorList>
    </citation>
    <scope>NUCLEOTIDE SEQUENCE [LARGE SCALE GENOMIC DNA]</scope>
    <source>
        <strain evidence="1 2">CP48</strain>
        <plasmid evidence="2">pamcp48-600</plasmid>
    </source>
</reference>
<keyword evidence="1" id="KW-0614">Plasmid</keyword>
<sequence length="160" mass="17857">MCIRPELGEFEVEADSMEDARLEAAPRVPADVPHMICPWNESHQKFTRAPSASRGNDFVHTAILYRCYGNGFEEFVARCQKDSPESGRFLSKDDAKADYLAHKAIADKKLEQAFGHLSAIEALGVVIDHSIEGDTHGLVDNGTYLELEQGPYVFTRKCKL</sequence>
<dbReference type="EMBL" id="CP018025">
    <property type="protein sequence ID" value="APD92037.1"/>
    <property type="molecule type" value="Genomic_DNA"/>
</dbReference>